<dbReference type="PANTHER" id="PTHR33127:SF69">
    <property type="entry name" value="OS09G0340800 PROTEIN"/>
    <property type="match status" value="1"/>
</dbReference>
<name>A0AAV0FY89_9ASTE</name>
<evidence type="ECO:0000313" key="4">
    <source>
        <dbReference type="Proteomes" id="UP001152523"/>
    </source>
</evidence>
<evidence type="ECO:0000256" key="1">
    <source>
        <dbReference type="SAM" id="MobiDB-lite"/>
    </source>
</evidence>
<protein>
    <recommendedName>
        <fullName evidence="2">KIB1-4 beta-propeller domain-containing protein</fullName>
    </recommendedName>
</protein>
<comment type="caution">
    <text evidence="3">The sequence shown here is derived from an EMBL/GenBank/DDBJ whole genome shotgun (WGS) entry which is preliminary data.</text>
</comment>
<dbReference type="EMBL" id="CAMAPF010001023">
    <property type="protein sequence ID" value="CAH9140618.1"/>
    <property type="molecule type" value="Genomic_DNA"/>
</dbReference>
<dbReference type="PANTHER" id="PTHR33127">
    <property type="entry name" value="TRANSMEMBRANE PROTEIN"/>
    <property type="match status" value="1"/>
</dbReference>
<dbReference type="InterPro" id="IPR005174">
    <property type="entry name" value="KIB1-4_b-propeller"/>
</dbReference>
<evidence type="ECO:0000313" key="3">
    <source>
        <dbReference type="EMBL" id="CAH9140618.1"/>
    </source>
</evidence>
<organism evidence="3 4">
    <name type="scientific">Cuscuta epithymum</name>
    <dbReference type="NCBI Taxonomy" id="186058"/>
    <lineage>
        <taxon>Eukaryota</taxon>
        <taxon>Viridiplantae</taxon>
        <taxon>Streptophyta</taxon>
        <taxon>Embryophyta</taxon>
        <taxon>Tracheophyta</taxon>
        <taxon>Spermatophyta</taxon>
        <taxon>Magnoliopsida</taxon>
        <taxon>eudicotyledons</taxon>
        <taxon>Gunneridae</taxon>
        <taxon>Pentapetalae</taxon>
        <taxon>asterids</taxon>
        <taxon>lamiids</taxon>
        <taxon>Solanales</taxon>
        <taxon>Convolvulaceae</taxon>
        <taxon>Cuscuteae</taxon>
        <taxon>Cuscuta</taxon>
        <taxon>Cuscuta subgen. Cuscuta</taxon>
    </lineage>
</organism>
<feature type="region of interest" description="Disordered" evidence="1">
    <location>
        <begin position="1"/>
        <end position="24"/>
    </location>
</feature>
<reference evidence="3" key="1">
    <citation type="submission" date="2022-07" db="EMBL/GenBank/DDBJ databases">
        <authorList>
            <person name="Macas J."/>
            <person name="Novak P."/>
            <person name="Neumann P."/>
        </authorList>
    </citation>
    <scope>NUCLEOTIDE SEQUENCE</scope>
</reference>
<evidence type="ECO:0000259" key="2">
    <source>
        <dbReference type="Pfam" id="PF03478"/>
    </source>
</evidence>
<dbReference type="AlphaFoldDB" id="A0AAV0FY89"/>
<gene>
    <name evidence="3" type="ORF">CEPIT_LOCUS38498</name>
</gene>
<dbReference type="Proteomes" id="UP001152523">
    <property type="component" value="Unassembled WGS sequence"/>
</dbReference>
<accession>A0AAV0FY89</accession>
<proteinExistence type="predicted"/>
<sequence length="352" mass="40318">MGERKMMQRERKQGRRKKVATPTPNRKNRRWWCYSLPRPNLPFETDNSRMVLESIGGSGGVTKSWRSSPSSCLLLSTSAAAVYPPPLVERNVPSSHVGEPEPYFHYWADSHWDFTIPFKSAKCSVVKVNQGRENSYTVPAFTFRRDKDRCRYYDSYTVPRRWTMKDCKVIDPYSSSSDHPYLEFTNFIILEGKYYAISRQGCLAVIAKNSTGDFEITALGSNRVVPSKASRLFREFLLHYKGEIFVVFLISWRGGSSGNVVDDVEVLQLDKSRLAFRKVEKLGDTMFFLEDKYCMAFSASLIGCHKGRNCVYFITSAHDDGDEVEKHTWFVYNLKTGCISPTHGLEIDPPLI</sequence>
<feature type="compositionally biased region" description="Basic and acidic residues" evidence="1">
    <location>
        <begin position="1"/>
        <end position="11"/>
    </location>
</feature>
<feature type="domain" description="KIB1-4 beta-propeller" evidence="2">
    <location>
        <begin position="129"/>
        <end position="333"/>
    </location>
</feature>
<dbReference type="Pfam" id="PF03478">
    <property type="entry name" value="Beta-prop_KIB1-4"/>
    <property type="match status" value="1"/>
</dbReference>
<keyword evidence="4" id="KW-1185">Reference proteome</keyword>